<dbReference type="InterPro" id="IPR020846">
    <property type="entry name" value="MFS_dom"/>
</dbReference>
<feature type="domain" description="Major facilitator superfamily (MFS) profile" evidence="7">
    <location>
        <begin position="75"/>
        <end position="494"/>
    </location>
</feature>
<evidence type="ECO:0000256" key="5">
    <source>
        <dbReference type="ARBA" id="ARBA00023136"/>
    </source>
</evidence>
<sequence length="546" mass="61255">MTVAANIDDQTSGADSGQAGVVMKKTANATVARADTIGVRDDAEARAVFLASFTCQEEKHIMRKVDKQFLLLIGFMYMIKQASLLPNIDQTNASNVRVLQLGEPRNIMTELKMTSDQYNWVGSIYGISFILFEVPSNLLLKRFSPHVWQSRIFFMWGIITACQAASQNRHQLYAMRFLLGMFEAGMFPGVMAQLSSWYRTDEMGKPVTWLYTFVNLSGIIGALLCYGISYMNGLQGLSAWRWVYLLEGIVTVLFAGIVFWVLPDYPKSPRSGRFLSEREQEFVEARLPENAPVTSDPNFSGKEIVATLRSPLIWAFLISQATLNIGCYALIWYLPTIITSMGFTGLPENQLLNIPPSAAAILSVLAAAWLIGRAYFVRPAGAVVLLAGMVACFIVFFTVSDRIGIYMACILSNAFFNGYYLIFWAWRSATLSGSTAAAFTLAFQSGLAQVGVIVGPQLFPSKWAYNRYKNSFAIAGAFTIVSFLANLWTWWLTRNTEYDVMRVRREILKARAEGKVLVSDDIHIFNERQFYTGLRRNYAEQVREKA</sequence>
<feature type="transmembrane region" description="Helical" evidence="6">
    <location>
        <begin position="471"/>
        <end position="492"/>
    </location>
</feature>
<dbReference type="InterPro" id="IPR011701">
    <property type="entry name" value="MFS"/>
</dbReference>
<dbReference type="Pfam" id="PF07690">
    <property type="entry name" value="MFS_1"/>
    <property type="match status" value="1"/>
</dbReference>
<name>A0A9N9YU14_9HYPO</name>
<evidence type="ECO:0000256" key="6">
    <source>
        <dbReference type="SAM" id="Phobius"/>
    </source>
</evidence>
<feature type="transmembrane region" description="Helical" evidence="6">
    <location>
        <begin position="405"/>
        <end position="426"/>
    </location>
</feature>
<comment type="subcellular location">
    <subcellularLocation>
        <location evidence="1">Membrane</location>
        <topology evidence="1">Multi-pass membrane protein</topology>
    </subcellularLocation>
</comment>
<evidence type="ECO:0000256" key="1">
    <source>
        <dbReference type="ARBA" id="ARBA00004141"/>
    </source>
</evidence>
<keyword evidence="9" id="KW-1185">Reference proteome</keyword>
<feature type="transmembrane region" description="Helical" evidence="6">
    <location>
        <begin position="379"/>
        <end position="399"/>
    </location>
</feature>
<keyword evidence="5 6" id="KW-0472">Membrane</keyword>
<evidence type="ECO:0000313" key="9">
    <source>
        <dbReference type="Proteomes" id="UP000696573"/>
    </source>
</evidence>
<reference evidence="8" key="1">
    <citation type="submission" date="2021-10" db="EMBL/GenBank/DDBJ databases">
        <authorList>
            <person name="Piombo E."/>
        </authorList>
    </citation>
    <scope>NUCLEOTIDE SEQUENCE</scope>
</reference>
<dbReference type="GO" id="GO:0016020">
    <property type="term" value="C:membrane"/>
    <property type="evidence" value="ECO:0007669"/>
    <property type="project" value="UniProtKB-SubCell"/>
</dbReference>
<dbReference type="GO" id="GO:0022857">
    <property type="term" value="F:transmembrane transporter activity"/>
    <property type="evidence" value="ECO:0007669"/>
    <property type="project" value="InterPro"/>
</dbReference>
<feature type="transmembrane region" description="Helical" evidence="6">
    <location>
        <begin position="354"/>
        <end position="372"/>
    </location>
</feature>
<feature type="transmembrane region" description="Helical" evidence="6">
    <location>
        <begin position="69"/>
        <end position="88"/>
    </location>
</feature>
<dbReference type="Proteomes" id="UP000696573">
    <property type="component" value="Unassembled WGS sequence"/>
</dbReference>
<feature type="transmembrane region" description="Helical" evidence="6">
    <location>
        <begin position="118"/>
        <end position="140"/>
    </location>
</feature>
<feature type="transmembrane region" description="Helical" evidence="6">
    <location>
        <begin position="242"/>
        <end position="262"/>
    </location>
</feature>
<feature type="transmembrane region" description="Helical" evidence="6">
    <location>
        <begin position="312"/>
        <end position="334"/>
    </location>
</feature>
<evidence type="ECO:0000259" key="7">
    <source>
        <dbReference type="PROSITE" id="PS50850"/>
    </source>
</evidence>
<dbReference type="SUPFAM" id="SSF103473">
    <property type="entry name" value="MFS general substrate transporter"/>
    <property type="match status" value="1"/>
</dbReference>
<comment type="caution">
    <text evidence="8">The sequence shown here is derived from an EMBL/GenBank/DDBJ whole genome shotgun (WGS) entry which is preliminary data.</text>
</comment>
<proteinExistence type="predicted"/>
<dbReference type="Gene3D" id="1.20.1250.20">
    <property type="entry name" value="MFS general substrate transporter like domains"/>
    <property type="match status" value="1"/>
</dbReference>
<feature type="transmembrane region" description="Helical" evidence="6">
    <location>
        <begin position="438"/>
        <end position="459"/>
    </location>
</feature>
<feature type="transmembrane region" description="Helical" evidence="6">
    <location>
        <begin position="174"/>
        <end position="197"/>
    </location>
</feature>
<feature type="transmembrane region" description="Helical" evidence="6">
    <location>
        <begin position="209"/>
        <end position="230"/>
    </location>
</feature>
<evidence type="ECO:0000256" key="2">
    <source>
        <dbReference type="ARBA" id="ARBA00022448"/>
    </source>
</evidence>
<protein>
    <recommendedName>
        <fullName evidence="7">Major facilitator superfamily (MFS) profile domain-containing protein</fullName>
    </recommendedName>
</protein>
<feature type="transmembrane region" description="Helical" evidence="6">
    <location>
        <begin position="152"/>
        <end position="168"/>
    </location>
</feature>
<evidence type="ECO:0000313" key="8">
    <source>
        <dbReference type="EMBL" id="CAH0033764.1"/>
    </source>
</evidence>
<evidence type="ECO:0000256" key="3">
    <source>
        <dbReference type="ARBA" id="ARBA00022692"/>
    </source>
</evidence>
<gene>
    <name evidence="8" type="ORF">CRHIZ90672A_00006737</name>
</gene>
<dbReference type="AlphaFoldDB" id="A0A9N9YU14"/>
<dbReference type="PROSITE" id="PS50850">
    <property type="entry name" value="MFS"/>
    <property type="match status" value="1"/>
</dbReference>
<dbReference type="PANTHER" id="PTHR43791:SF91">
    <property type="entry name" value="MAJOR FACILITATOR SUPERFAMILY (MFS) PROFILE DOMAIN-CONTAINING PROTEIN-RELATED"/>
    <property type="match status" value="1"/>
</dbReference>
<keyword evidence="3 6" id="KW-0812">Transmembrane</keyword>
<accession>A0A9N9YU14</accession>
<dbReference type="InterPro" id="IPR036259">
    <property type="entry name" value="MFS_trans_sf"/>
</dbReference>
<dbReference type="PANTHER" id="PTHR43791">
    <property type="entry name" value="PERMEASE-RELATED"/>
    <property type="match status" value="1"/>
</dbReference>
<keyword evidence="4 6" id="KW-1133">Transmembrane helix</keyword>
<keyword evidence="2" id="KW-0813">Transport</keyword>
<evidence type="ECO:0000256" key="4">
    <source>
        <dbReference type="ARBA" id="ARBA00022989"/>
    </source>
</evidence>
<dbReference type="OrthoDB" id="2985014at2759"/>
<dbReference type="EMBL" id="CABFNQ020000748">
    <property type="protein sequence ID" value="CAH0033764.1"/>
    <property type="molecule type" value="Genomic_DNA"/>
</dbReference>
<organism evidence="8 9">
    <name type="scientific">Clonostachys rhizophaga</name>
    <dbReference type="NCBI Taxonomy" id="160324"/>
    <lineage>
        <taxon>Eukaryota</taxon>
        <taxon>Fungi</taxon>
        <taxon>Dikarya</taxon>
        <taxon>Ascomycota</taxon>
        <taxon>Pezizomycotina</taxon>
        <taxon>Sordariomycetes</taxon>
        <taxon>Hypocreomycetidae</taxon>
        <taxon>Hypocreales</taxon>
        <taxon>Bionectriaceae</taxon>
        <taxon>Clonostachys</taxon>
    </lineage>
</organism>